<comment type="caution">
    <text evidence="1">The sequence shown here is derived from an EMBL/GenBank/DDBJ whole genome shotgun (WGS) entry which is preliminary data.</text>
</comment>
<evidence type="ECO:0000313" key="2">
    <source>
        <dbReference type="Proteomes" id="UP001428290"/>
    </source>
</evidence>
<reference evidence="1 2" key="1">
    <citation type="submission" date="2024-02" db="EMBL/GenBank/DDBJ databases">
        <title>Herpetosiphon gulosus NBRC 112829.</title>
        <authorList>
            <person name="Ichikawa N."/>
            <person name="Katano-Makiyama Y."/>
            <person name="Hidaka K."/>
        </authorList>
    </citation>
    <scope>NUCLEOTIDE SEQUENCE [LARGE SCALE GENOMIC DNA]</scope>
    <source>
        <strain evidence="1 2">NBRC 112829</strain>
    </source>
</reference>
<keyword evidence="2" id="KW-1185">Reference proteome</keyword>
<sequence>MSDFLDYVSLIKRLEIIKNNLRIIKIQESNYGIGVPLHMENEIRILLNKLKVIKDEILYIENNVMDIINKYINDMVEQRSNYRYIFNSNGREMEMDLLFLEIIRNKNDFIYINNDGFDMYFDDLLNYISNTIIHIKMLPVYINFSNKRIKDINKFIKENVHNLLGIKRKDVFYILKRSCDGYDIDFIPKVYFIFCNIDEIQKIKKDDSINKIKKLLSILYRPCIFIYKDKIEYKSIFRFKKIYNIANVIDEFIEREESIIIEQDDNF</sequence>
<name>A0ABP9WXX3_9CHLR</name>
<protein>
    <submittedName>
        <fullName evidence="1">Uncharacterized protein</fullName>
    </submittedName>
</protein>
<dbReference type="EMBL" id="BAABRU010000005">
    <property type="protein sequence ID" value="GAA5528047.1"/>
    <property type="molecule type" value="Genomic_DNA"/>
</dbReference>
<accession>A0ABP9WXX3</accession>
<dbReference type="Proteomes" id="UP001428290">
    <property type="component" value="Unassembled WGS sequence"/>
</dbReference>
<gene>
    <name evidence="1" type="ORF">Hgul01_01843</name>
</gene>
<dbReference type="RefSeq" id="WP_345721652.1">
    <property type="nucleotide sequence ID" value="NZ_BAABRU010000005.1"/>
</dbReference>
<evidence type="ECO:0000313" key="1">
    <source>
        <dbReference type="EMBL" id="GAA5528047.1"/>
    </source>
</evidence>
<proteinExistence type="predicted"/>
<organism evidence="1 2">
    <name type="scientific">Herpetosiphon gulosus</name>
    <dbReference type="NCBI Taxonomy" id="1973496"/>
    <lineage>
        <taxon>Bacteria</taxon>
        <taxon>Bacillati</taxon>
        <taxon>Chloroflexota</taxon>
        <taxon>Chloroflexia</taxon>
        <taxon>Herpetosiphonales</taxon>
        <taxon>Herpetosiphonaceae</taxon>
        <taxon>Herpetosiphon</taxon>
    </lineage>
</organism>